<dbReference type="Proteomes" id="UP000177273">
    <property type="component" value="Unassembled WGS sequence"/>
</dbReference>
<organism evidence="2 3">
    <name type="scientific">Floricoccus penangensis</name>
    <dbReference type="NCBI Taxonomy" id="1859475"/>
    <lineage>
        <taxon>Bacteria</taxon>
        <taxon>Bacillati</taxon>
        <taxon>Bacillota</taxon>
        <taxon>Bacilli</taxon>
        <taxon>Lactobacillales</taxon>
        <taxon>Streptococcaceae</taxon>
        <taxon>Floricoccus</taxon>
    </lineage>
</organism>
<accession>A0A9Q5JGY9</accession>
<dbReference type="EMBL" id="MKIQ01000027">
    <property type="protein sequence ID" value="OFI46767.1"/>
    <property type="molecule type" value="Genomic_DNA"/>
</dbReference>
<protein>
    <submittedName>
        <fullName evidence="2">Uncharacterized protein</fullName>
    </submittedName>
</protein>
<keyword evidence="1" id="KW-0812">Transmembrane</keyword>
<keyword evidence="1" id="KW-1133">Transmembrane helix</keyword>
<reference evidence="3" key="1">
    <citation type="submission" date="2016-09" db="EMBL/GenBank/DDBJ databases">
        <title>Draft genome sequence of a novel species of the family Streptococcaceae isolated from flowers.</title>
        <authorList>
            <person name="Chuah L.-O."/>
            <person name="Yap K.-P."/>
            <person name="Thong K.L."/>
            <person name="Liong M.T."/>
            <person name="Ahmad R."/>
            <person name="Rusul G."/>
        </authorList>
    </citation>
    <scope>NUCLEOTIDE SEQUENCE [LARGE SCALE GENOMIC DNA]</scope>
    <source>
        <strain evidence="3">HibF3</strain>
    </source>
</reference>
<gene>
    <name evidence="2" type="ORF">BG262_02920</name>
</gene>
<feature type="transmembrane region" description="Helical" evidence="1">
    <location>
        <begin position="12"/>
        <end position="30"/>
    </location>
</feature>
<evidence type="ECO:0000313" key="2">
    <source>
        <dbReference type="EMBL" id="OFI46767.1"/>
    </source>
</evidence>
<name>A0A9Q5JGY9_9LACT</name>
<sequence>MEFWNKILEVNSLVLMLGFGGIGAGFKWVISQIKALKSKFKNLEYANVAILHDKIYSRCNEALRDGWISVDDLENLEYLWKGYKNLGGNGTGETIYKKVLALPNLPIKGVENG</sequence>
<dbReference type="AlphaFoldDB" id="A0A9Q5JGY9"/>
<comment type="caution">
    <text evidence="2">The sequence shown here is derived from an EMBL/GenBank/DDBJ whole genome shotgun (WGS) entry which is preliminary data.</text>
</comment>
<dbReference type="OrthoDB" id="2051266at2"/>
<dbReference type="RefSeq" id="WP_070787900.1">
    <property type="nucleotide sequence ID" value="NZ_MKIQ01000027.1"/>
</dbReference>
<proteinExistence type="predicted"/>
<evidence type="ECO:0000313" key="3">
    <source>
        <dbReference type="Proteomes" id="UP000177273"/>
    </source>
</evidence>
<keyword evidence="1" id="KW-0472">Membrane</keyword>
<keyword evidence="3" id="KW-1185">Reference proteome</keyword>
<evidence type="ECO:0000256" key="1">
    <source>
        <dbReference type="SAM" id="Phobius"/>
    </source>
</evidence>